<dbReference type="InterPro" id="IPR027417">
    <property type="entry name" value="P-loop_NTPase"/>
</dbReference>
<dbReference type="SUPFAM" id="SSF52540">
    <property type="entry name" value="P-loop containing nucleoside triphosphate hydrolases"/>
    <property type="match status" value="1"/>
</dbReference>
<reference evidence="2" key="1">
    <citation type="journal article" date="2019" name="Int. J. Syst. Evol. Microbiol.">
        <title>The Global Catalogue of Microorganisms (GCM) 10K type strain sequencing project: providing services to taxonomists for standard genome sequencing and annotation.</title>
        <authorList>
            <consortium name="The Broad Institute Genomics Platform"/>
            <consortium name="The Broad Institute Genome Sequencing Center for Infectious Disease"/>
            <person name="Wu L."/>
            <person name="Ma J."/>
        </authorList>
    </citation>
    <scope>NUCLEOTIDE SEQUENCE [LARGE SCALE GENOMIC DNA]</scope>
    <source>
        <strain evidence="2">JCM 18531</strain>
    </source>
</reference>
<dbReference type="EMBL" id="BAABKM010000002">
    <property type="protein sequence ID" value="GAA4701323.1"/>
    <property type="molecule type" value="Genomic_DNA"/>
</dbReference>
<dbReference type="Proteomes" id="UP001499974">
    <property type="component" value="Unassembled WGS sequence"/>
</dbReference>
<proteinExistence type="predicted"/>
<keyword evidence="2" id="KW-1185">Reference proteome</keyword>
<sequence>MRSAETAAPLPDGSALIHIGMPKTGTTALQAALQDARPTLRGLGVANVGRGRHEMKTALTAAGTLAPYWNDAWQDRWKELATSFRTSTARCTIWSSETLTQASPERIQHIADELGRDVTVVLTLRPLAPLLASQWQEVLRRRGTDSLDAWLHRHFDAVSVDGEVHVKYTRVMPELHRFSLRRVVQEWGAVFGEDKLVFVVPAPGDRSAHLRAFEGLMGVPEETLKLQDLDNSSLPYPEAEMLRHFNIAYTDRGGDHPTWMFTVGAAGKTGLRHLTGLTPYPIRTPRWAAERANDYTQGWISAVEGSDATVIGDLQDLLVDPAAFPEDATPPDTVSVDSAGRIADIFYKSGLDYQPPASEGDAPGLEAYGGRQLLREVGKRARRRLRQRT</sequence>
<organism evidence="1 2">
    <name type="scientific">Nocardioides conyzicola</name>
    <dbReference type="NCBI Taxonomy" id="1651781"/>
    <lineage>
        <taxon>Bacteria</taxon>
        <taxon>Bacillati</taxon>
        <taxon>Actinomycetota</taxon>
        <taxon>Actinomycetes</taxon>
        <taxon>Propionibacteriales</taxon>
        <taxon>Nocardioidaceae</taxon>
        <taxon>Nocardioides</taxon>
    </lineage>
</organism>
<gene>
    <name evidence="1" type="ORF">GCM10023349_17950</name>
</gene>
<evidence type="ECO:0000313" key="2">
    <source>
        <dbReference type="Proteomes" id="UP001499974"/>
    </source>
</evidence>
<comment type="caution">
    <text evidence="1">The sequence shown here is derived from an EMBL/GenBank/DDBJ whole genome shotgun (WGS) entry which is preliminary data.</text>
</comment>
<name>A0ABP8X8X9_9ACTN</name>
<protein>
    <recommendedName>
        <fullName evidence="3">Sulfotransferase family protein</fullName>
    </recommendedName>
</protein>
<dbReference type="Gene3D" id="3.40.50.300">
    <property type="entry name" value="P-loop containing nucleotide triphosphate hydrolases"/>
    <property type="match status" value="1"/>
</dbReference>
<dbReference type="RefSeq" id="WP_345520906.1">
    <property type="nucleotide sequence ID" value="NZ_BAABKM010000002.1"/>
</dbReference>
<evidence type="ECO:0000313" key="1">
    <source>
        <dbReference type="EMBL" id="GAA4701323.1"/>
    </source>
</evidence>
<evidence type="ECO:0008006" key="3">
    <source>
        <dbReference type="Google" id="ProtNLM"/>
    </source>
</evidence>
<accession>A0ABP8X8X9</accession>